<reference evidence="1 2" key="1">
    <citation type="submission" date="2019-02" db="EMBL/GenBank/DDBJ databases">
        <title>Genomic Encyclopedia of Archaeal and Bacterial Type Strains, Phase II (KMG-II): from individual species to whole genera.</title>
        <authorList>
            <person name="Goeker M."/>
        </authorList>
    </citation>
    <scope>NUCLEOTIDE SEQUENCE [LARGE SCALE GENOMIC DNA]</scope>
    <source>
        <strain evidence="1 2">DSM 18101</strain>
    </source>
</reference>
<gene>
    <name evidence="1" type="ORF">BDD14_2587</name>
</gene>
<evidence type="ECO:0000313" key="1">
    <source>
        <dbReference type="EMBL" id="RZU41092.1"/>
    </source>
</evidence>
<dbReference type="EMBL" id="SHKW01000001">
    <property type="protein sequence ID" value="RZU41092.1"/>
    <property type="molecule type" value="Genomic_DNA"/>
</dbReference>
<sequence length="124" mass="13950">MPQPNQIRRAALSKPVQLSIFQRDGWLCRWCNKPVIFARAMKFLELELRDSGLTAPLAYYHAHWTGATAPLLDELGAVLVSLVSRLLSLRSNSLCEFVLKPAIRNFHSTIDPTPPSSVPLMRPQ</sequence>
<comment type="caution">
    <text evidence="1">The sequence shown here is derived from an EMBL/GenBank/DDBJ whole genome shotgun (WGS) entry which is preliminary data.</text>
</comment>
<dbReference type="Proteomes" id="UP000292958">
    <property type="component" value="Unassembled WGS sequence"/>
</dbReference>
<accession>A0A4Q7YTF7</accession>
<name>A0A4Q7YTF7_9BACT</name>
<protein>
    <submittedName>
        <fullName evidence="1">Uncharacterized protein</fullName>
    </submittedName>
</protein>
<proteinExistence type="predicted"/>
<organism evidence="1 2">
    <name type="scientific">Edaphobacter modestus</name>
    <dbReference type="NCBI Taxonomy" id="388466"/>
    <lineage>
        <taxon>Bacteria</taxon>
        <taxon>Pseudomonadati</taxon>
        <taxon>Acidobacteriota</taxon>
        <taxon>Terriglobia</taxon>
        <taxon>Terriglobales</taxon>
        <taxon>Acidobacteriaceae</taxon>
        <taxon>Edaphobacter</taxon>
    </lineage>
</organism>
<evidence type="ECO:0000313" key="2">
    <source>
        <dbReference type="Proteomes" id="UP000292958"/>
    </source>
</evidence>
<dbReference type="AlphaFoldDB" id="A0A4Q7YTF7"/>
<keyword evidence="2" id="KW-1185">Reference proteome</keyword>